<evidence type="ECO:0000256" key="1">
    <source>
        <dbReference type="SAM" id="MobiDB-lite"/>
    </source>
</evidence>
<dbReference type="AlphaFoldDB" id="F0W0W0"/>
<reference evidence="2" key="2">
    <citation type="submission" date="2011-02" db="EMBL/GenBank/DDBJ databases">
        <authorList>
            <person name="MacLean D."/>
        </authorList>
    </citation>
    <scope>NUCLEOTIDE SEQUENCE</scope>
</reference>
<dbReference type="EMBL" id="FR824050">
    <property type="protein sequence ID" value="CCA14684.1"/>
    <property type="molecule type" value="Genomic_DNA"/>
</dbReference>
<dbReference type="Gene3D" id="2.130.10.10">
    <property type="entry name" value="YVTN repeat-like/Quinoprotein amine dehydrogenase"/>
    <property type="match status" value="1"/>
</dbReference>
<gene>
    <name evidence="2" type="primary">AlNc14C5G740</name>
    <name evidence="2" type="ORF">ALNC14_008270</name>
</gene>
<dbReference type="InterPro" id="IPR015943">
    <property type="entry name" value="WD40/YVTN_repeat-like_dom_sf"/>
</dbReference>
<feature type="region of interest" description="Disordered" evidence="1">
    <location>
        <begin position="113"/>
        <end position="132"/>
    </location>
</feature>
<name>F0W0W0_9STRA</name>
<organism evidence="2">
    <name type="scientific">Albugo laibachii Nc14</name>
    <dbReference type="NCBI Taxonomy" id="890382"/>
    <lineage>
        <taxon>Eukaryota</taxon>
        <taxon>Sar</taxon>
        <taxon>Stramenopiles</taxon>
        <taxon>Oomycota</taxon>
        <taxon>Peronosporomycetes</taxon>
        <taxon>Albuginales</taxon>
        <taxon>Albuginaceae</taxon>
        <taxon>Albugo</taxon>
    </lineage>
</organism>
<dbReference type="HOGENOM" id="CLU_627712_0_0_1"/>
<protein>
    <submittedName>
        <fullName evidence="2">Uncharacterized protein AlNc14C5G740</fullName>
    </submittedName>
</protein>
<reference evidence="2" key="1">
    <citation type="journal article" date="2011" name="PLoS Biol.">
        <title>Gene gain and loss during evolution of obligate parasitism in the white rust pathogen of Arabidopsis thaliana.</title>
        <authorList>
            <person name="Kemen E."/>
            <person name="Gardiner A."/>
            <person name="Schultz-Larsen T."/>
            <person name="Kemen A.C."/>
            <person name="Balmuth A.L."/>
            <person name="Robert-Seilaniantz A."/>
            <person name="Bailey K."/>
            <person name="Holub E."/>
            <person name="Studholme D.J."/>
            <person name="Maclean D."/>
            <person name="Jones J.D."/>
        </authorList>
    </citation>
    <scope>NUCLEOTIDE SEQUENCE</scope>
</reference>
<proteinExistence type="predicted"/>
<sequence length="521" mass="59381">MLDSKALLQNHADRKVCMGQYGDMRYFVYGRDTLLIILREKMHDVTASNVRSRSVRCSEFDLWQVYDMKKTIQSICFNPKNDTAIRSASGVIAVVLAEGTGVLLTPTSNSAFSSPETMGLKQHEDASQKALPSDRTPLTKTLPFRYLTKTEMSVNDQFVKCHLHLRASKWYETARWQAEDTHLDFIEWAEFGQDVFLIGAGEFISVWKVMEDEVQLYFQRSFDLCGTSMTPHLVVPDVRDQNDLDIKELADRPSRLVTHFGVSPNGKYAATARRTDRIIKLWSLHEYNQLGMSRVFFLGCHRRIHSMQWCAERHNQQTHFSPTNLRNSDTHDMLLVLDHKGSILIWRSSNTTNAETFVLWKEIAVEDRSHSVDAGLLTRPEEVKDTSFLSQTSALPAAVSKLRLVEGSHIHKSQLPDTLQDSLLNERNILTALSRFHFGYSYLEDVRKNKICSQLRTETLSKMNKQLLGDRHGYLSDTHAGESVICGNLPLVQTIQSYLLCAVCKNGDLCLIRLEDAPYSV</sequence>
<dbReference type="SUPFAM" id="SSF50978">
    <property type="entry name" value="WD40 repeat-like"/>
    <property type="match status" value="1"/>
</dbReference>
<dbReference type="InterPro" id="IPR036322">
    <property type="entry name" value="WD40_repeat_dom_sf"/>
</dbReference>
<evidence type="ECO:0000313" key="2">
    <source>
        <dbReference type="EMBL" id="CCA14684.1"/>
    </source>
</evidence>
<accession>F0W0W0</accession>